<dbReference type="EMBL" id="FLRA01000017">
    <property type="protein sequence ID" value="SBT18128.1"/>
    <property type="molecule type" value="Genomic_DNA"/>
</dbReference>
<proteinExistence type="predicted"/>
<dbReference type="EMBL" id="FLRB01000019">
    <property type="protein sequence ID" value="SBT22508.1"/>
    <property type="molecule type" value="Genomic_DNA"/>
</dbReference>
<keyword evidence="3" id="KW-1185">Reference proteome</keyword>
<evidence type="ECO:0000313" key="3">
    <source>
        <dbReference type="Proteomes" id="UP000092840"/>
    </source>
</evidence>
<name>A0A1C3JSB5_9GAMM</name>
<accession>A0A1C3JSB5</accession>
<organism evidence="1 4">
    <name type="scientific">Marinomonas gallaica</name>
    <dbReference type="NCBI Taxonomy" id="1806667"/>
    <lineage>
        <taxon>Bacteria</taxon>
        <taxon>Pseudomonadati</taxon>
        <taxon>Pseudomonadota</taxon>
        <taxon>Gammaproteobacteria</taxon>
        <taxon>Oceanospirillales</taxon>
        <taxon>Oceanospirillaceae</taxon>
        <taxon>Marinomonas</taxon>
    </lineage>
</organism>
<dbReference type="OrthoDB" id="329481at2"/>
<protein>
    <submittedName>
        <fullName evidence="1">Uncharacterized protein</fullName>
    </submittedName>
</protein>
<reference evidence="2 3" key="1">
    <citation type="submission" date="2016-06" db="EMBL/GenBank/DDBJ databases">
        <authorList>
            <person name="Rodrigo-Torres L."/>
            <person name="Arahal D.R."/>
        </authorList>
    </citation>
    <scope>NUCLEOTIDE SEQUENCE [LARGE SCALE GENOMIC DNA]</scope>
    <source>
        <strain evidence="2 3">CECT 5116</strain>
    </source>
</reference>
<dbReference type="InterPro" id="IPR009057">
    <property type="entry name" value="Homeodomain-like_sf"/>
</dbReference>
<dbReference type="Proteomes" id="UP000092840">
    <property type="component" value="Unassembled WGS sequence"/>
</dbReference>
<dbReference type="AlphaFoldDB" id="A0A1C3JSB5"/>
<dbReference type="SUPFAM" id="SSF46689">
    <property type="entry name" value="Homeodomain-like"/>
    <property type="match status" value="1"/>
</dbReference>
<dbReference type="Proteomes" id="UP000092871">
    <property type="component" value="Unassembled WGS sequence"/>
</dbReference>
<sequence>MNDSSPPAKRKRGRPSRITRESIARGALAIGVNKATMPALASHLGVDHSSLYHHVKSRDEIILIAAEIAIKELNWRAPKAVTWREELIVLTDSIWALYDQNPGLAEAFNQTEVVPTTGILSFAESVQRLQDKGFPLDEAVVAVDMLVDMVKDSFIGWWSIVKTEQDGHLRKERMIEIWEAEADKTPEKADQIRAMVNIMKAGPRKWWESKRDIALDGISVTRERNVALQKKVDNA</sequence>
<evidence type="ECO:0000313" key="2">
    <source>
        <dbReference type="EMBL" id="SBT22508.1"/>
    </source>
</evidence>
<dbReference type="RefSeq" id="WP_067036449.1">
    <property type="nucleotide sequence ID" value="NZ_FLRA01000017.1"/>
</dbReference>
<reference evidence="1 4" key="2">
    <citation type="submission" date="2016-06" db="EMBL/GenBank/DDBJ databases">
        <authorList>
            <person name="Kjaerup R.B."/>
            <person name="Dalgaard T.S."/>
            <person name="Juul-Madsen H.R."/>
        </authorList>
    </citation>
    <scope>NUCLEOTIDE SEQUENCE [LARGE SCALE GENOMIC DNA]</scope>
    <source>
        <strain evidence="1 4">CECT 5115</strain>
    </source>
</reference>
<dbReference type="InterPro" id="IPR036271">
    <property type="entry name" value="Tet_transcr_reg_TetR-rel_C_sf"/>
</dbReference>
<evidence type="ECO:0000313" key="1">
    <source>
        <dbReference type="EMBL" id="SBT18128.1"/>
    </source>
</evidence>
<dbReference type="Gene3D" id="1.10.357.10">
    <property type="entry name" value="Tetracycline Repressor, domain 2"/>
    <property type="match status" value="1"/>
</dbReference>
<dbReference type="SUPFAM" id="SSF48498">
    <property type="entry name" value="Tetracyclin repressor-like, C-terminal domain"/>
    <property type="match status" value="1"/>
</dbReference>
<evidence type="ECO:0000313" key="4">
    <source>
        <dbReference type="Proteomes" id="UP000092871"/>
    </source>
</evidence>
<gene>
    <name evidence="1" type="ORF">MGA5115_02249</name>
    <name evidence="2" type="ORF">MGA5116_03131</name>
</gene>